<dbReference type="AlphaFoldDB" id="A0A084JHW7"/>
<proteinExistence type="predicted"/>
<evidence type="ECO:0000256" key="1">
    <source>
        <dbReference type="SAM" id="Phobius"/>
    </source>
</evidence>
<organism evidence="2 3">
    <name type="scientific">Lacrimispora celerecrescens</name>
    <dbReference type="NCBI Taxonomy" id="29354"/>
    <lineage>
        <taxon>Bacteria</taxon>
        <taxon>Bacillati</taxon>
        <taxon>Bacillota</taxon>
        <taxon>Clostridia</taxon>
        <taxon>Lachnospirales</taxon>
        <taxon>Lachnospiraceae</taxon>
        <taxon>Lacrimispora</taxon>
    </lineage>
</organism>
<dbReference type="EMBL" id="JPME01000023">
    <property type="protein sequence ID" value="KEZ88551.1"/>
    <property type="molecule type" value="Genomic_DNA"/>
</dbReference>
<name>A0A084JHW7_9FIRM</name>
<reference evidence="2 3" key="1">
    <citation type="submission" date="2014-07" db="EMBL/GenBank/DDBJ databases">
        <title>Draft genome of Clostridium celerecrescens 152B isolated from sediments associated with methane hydrate from Krishna Godavari basin.</title>
        <authorList>
            <person name="Honkalas V.S."/>
            <person name="Dabir A.P."/>
            <person name="Arora P."/>
            <person name="Dhakephalkar P.K."/>
        </authorList>
    </citation>
    <scope>NUCLEOTIDE SEQUENCE [LARGE SCALE GENOMIC DNA]</scope>
    <source>
        <strain evidence="2 3">152B</strain>
    </source>
</reference>
<gene>
    <name evidence="2" type="ORF">IO98_17910</name>
</gene>
<protein>
    <submittedName>
        <fullName evidence="2">Uncharacterized protein</fullName>
    </submittedName>
</protein>
<keyword evidence="1" id="KW-0472">Membrane</keyword>
<evidence type="ECO:0000313" key="2">
    <source>
        <dbReference type="EMBL" id="KEZ88551.1"/>
    </source>
</evidence>
<accession>A0A084JHW7</accession>
<feature type="transmembrane region" description="Helical" evidence="1">
    <location>
        <begin position="88"/>
        <end position="105"/>
    </location>
</feature>
<keyword evidence="3" id="KW-1185">Reference proteome</keyword>
<dbReference type="Proteomes" id="UP000028525">
    <property type="component" value="Unassembled WGS sequence"/>
</dbReference>
<keyword evidence="1" id="KW-0812">Transmembrane</keyword>
<keyword evidence="1" id="KW-1133">Transmembrane helix</keyword>
<evidence type="ECO:0000313" key="3">
    <source>
        <dbReference type="Proteomes" id="UP000028525"/>
    </source>
</evidence>
<comment type="caution">
    <text evidence="2">The sequence shown here is derived from an EMBL/GenBank/DDBJ whole genome shotgun (WGS) entry which is preliminary data.</text>
</comment>
<sequence length="106" mass="12124">MVEEQAAHRRDMEKKSLSLSGRDAPLGIVLTINIKFSTCHLLSQTLHKFIKFPSQFPGILIITKRPITLLNKLFFILQPAGFPRSYRLLPFLGALFTVFDFTIIFT</sequence>